<evidence type="ECO:0000313" key="3">
    <source>
        <dbReference type="Proteomes" id="UP000053825"/>
    </source>
</evidence>
<dbReference type="AlphaFoldDB" id="A0A0L7RI77"/>
<dbReference type="Proteomes" id="UP000053825">
    <property type="component" value="Unassembled WGS sequence"/>
</dbReference>
<gene>
    <name evidence="2" type="ORF">WH47_03581</name>
</gene>
<dbReference type="EMBL" id="KQ414584">
    <property type="protein sequence ID" value="KOC70565.1"/>
    <property type="molecule type" value="Genomic_DNA"/>
</dbReference>
<accession>A0A0L7RI77</accession>
<sequence>VPGLQRLTNWAIFGGFTVGAFGYLVRYQTNNKIRKTKTYKQALQMFYDQEKAVQYLGEPIKEGRIKINYRDTVRKISVNLRGANTKGQLDCHYTVKPDLTTEIKKLEMKFKNLPEKIFVIHEI</sequence>
<reference evidence="2 3" key="1">
    <citation type="submission" date="2015-07" db="EMBL/GenBank/DDBJ databases">
        <title>The genome of Habropoda laboriosa.</title>
        <authorList>
            <person name="Pan H."/>
            <person name="Kapheim K."/>
        </authorList>
    </citation>
    <scope>NUCLEOTIDE SEQUENCE [LARGE SCALE GENOMIC DNA]</scope>
    <source>
        <strain evidence="2">0110345459</strain>
    </source>
</reference>
<dbReference type="PANTHER" id="PTHR47148:SF1">
    <property type="entry name" value="CYTOCHROME C OXIDASE ASSEMBLY FACTOR 1 HOMOLOG"/>
    <property type="match status" value="1"/>
</dbReference>
<name>A0A0L7RI77_9HYME</name>
<evidence type="ECO:0008006" key="4">
    <source>
        <dbReference type="Google" id="ProtNLM"/>
    </source>
</evidence>
<dbReference type="PANTHER" id="PTHR47148">
    <property type="entry name" value="CYTOCHROME C OXIDASE ASSEMBLY FACTOR 1 HOMOLOG"/>
    <property type="match status" value="1"/>
</dbReference>
<dbReference type="STRING" id="597456.A0A0L7RI77"/>
<feature type="non-terminal residue" evidence="2">
    <location>
        <position position="1"/>
    </location>
</feature>
<keyword evidence="1" id="KW-0472">Membrane</keyword>
<keyword evidence="3" id="KW-1185">Reference proteome</keyword>
<dbReference type="GO" id="GO:0032981">
    <property type="term" value="P:mitochondrial respiratory chain complex I assembly"/>
    <property type="evidence" value="ECO:0007669"/>
    <property type="project" value="TreeGrafter"/>
</dbReference>
<protein>
    <recommendedName>
        <fullName evidence="4">Mitochondrial import inner membrane translocase subunit Tim21</fullName>
    </recommendedName>
</protein>
<evidence type="ECO:0000256" key="1">
    <source>
        <dbReference type="SAM" id="Phobius"/>
    </source>
</evidence>
<evidence type="ECO:0000313" key="2">
    <source>
        <dbReference type="EMBL" id="KOC70565.1"/>
    </source>
</evidence>
<feature type="transmembrane region" description="Helical" evidence="1">
    <location>
        <begin position="6"/>
        <end position="25"/>
    </location>
</feature>
<dbReference type="OrthoDB" id="10037790at2759"/>
<dbReference type="GO" id="GO:0033617">
    <property type="term" value="P:mitochondrial respiratory chain complex IV assembly"/>
    <property type="evidence" value="ECO:0007669"/>
    <property type="project" value="TreeGrafter"/>
</dbReference>
<dbReference type="GO" id="GO:0005743">
    <property type="term" value="C:mitochondrial inner membrane"/>
    <property type="evidence" value="ECO:0007669"/>
    <property type="project" value="TreeGrafter"/>
</dbReference>
<keyword evidence="1" id="KW-0812">Transmembrane</keyword>
<organism evidence="2 3">
    <name type="scientific">Habropoda laboriosa</name>
    <dbReference type="NCBI Taxonomy" id="597456"/>
    <lineage>
        <taxon>Eukaryota</taxon>
        <taxon>Metazoa</taxon>
        <taxon>Ecdysozoa</taxon>
        <taxon>Arthropoda</taxon>
        <taxon>Hexapoda</taxon>
        <taxon>Insecta</taxon>
        <taxon>Pterygota</taxon>
        <taxon>Neoptera</taxon>
        <taxon>Endopterygota</taxon>
        <taxon>Hymenoptera</taxon>
        <taxon>Apocrita</taxon>
        <taxon>Aculeata</taxon>
        <taxon>Apoidea</taxon>
        <taxon>Anthophila</taxon>
        <taxon>Apidae</taxon>
        <taxon>Habropoda</taxon>
    </lineage>
</organism>
<keyword evidence="1" id="KW-1133">Transmembrane helix</keyword>
<proteinExistence type="predicted"/>